<evidence type="ECO:0000313" key="7">
    <source>
        <dbReference type="EMBL" id="NWI23653.1"/>
    </source>
</evidence>
<proteinExistence type="inferred from homology"/>
<dbReference type="Pfam" id="PF10629">
    <property type="entry name" value="CMI2B-like"/>
    <property type="match status" value="1"/>
</dbReference>
<keyword evidence="3" id="KW-0206">Cytoskeleton</keyword>
<feature type="non-terminal residue" evidence="7">
    <location>
        <position position="1"/>
    </location>
</feature>
<feature type="non-terminal residue" evidence="7">
    <location>
        <position position="288"/>
    </location>
</feature>
<comment type="subcellular location">
    <subcellularLocation>
        <location evidence="1">Cytoplasm</location>
        <location evidence="1">Cytoskeleton</location>
        <location evidence="1">Cilium axoneme</location>
    </subcellularLocation>
</comment>
<dbReference type="InterPro" id="IPR018902">
    <property type="entry name" value="CMI2A-C-like_dom"/>
</dbReference>
<evidence type="ECO:0000256" key="4">
    <source>
        <dbReference type="ARBA" id="ARBA00023273"/>
    </source>
</evidence>
<evidence type="ECO:0000256" key="5">
    <source>
        <dbReference type="ARBA" id="ARBA00035661"/>
    </source>
</evidence>
<keyword evidence="4" id="KW-0966">Cell projection</keyword>
<evidence type="ECO:0000256" key="2">
    <source>
        <dbReference type="ARBA" id="ARBA00022490"/>
    </source>
</evidence>
<sequence>LFPPNPYYIPGYAGFIPQYNYQFGETFGKTTYRLLTDPGVGKSPRPLLAPLHKHKFVEDFSGMKHGVRGYPPGCPGYFPYEEAGAATSFPEPVLGPKPPTPGPGPAEEELMTKYMDPMLQHHPSEYVPRTQLPQGYPWRISHHPVSEGPEWRLPKLTPACGQGRSFYWCLFYFCFYFEPVKMEGVAVPGVAEATDVEQDNRLPKLDVPNAIQQKVIPGYAGFIPRLTWIHGMNYIQGVKEAMNEFDQHQSLQRNPACSLGKRFPQTCWPNNRIYTSAGLIPSYMGFVP</sequence>
<evidence type="ECO:0000259" key="6">
    <source>
        <dbReference type="Pfam" id="PF10629"/>
    </source>
</evidence>
<comment type="caution">
    <text evidence="7">The sequence shown here is derived from an EMBL/GenBank/DDBJ whole genome shotgun (WGS) entry which is preliminary data.</text>
</comment>
<dbReference type="GO" id="GO:0015630">
    <property type="term" value="C:microtubule cytoskeleton"/>
    <property type="evidence" value="ECO:0007669"/>
    <property type="project" value="UniProtKB-ARBA"/>
</dbReference>
<dbReference type="GO" id="GO:0005930">
    <property type="term" value="C:axoneme"/>
    <property type="evidence" value="ECO:0007669"/>
    <property type="project" value="UniProtKB-SubCell"/>
</dbReference>
<gene>
    <name evidence="7" type="primary">Fam166a</name>
    <name evidence="7" type="ORF">SULDAC_R13645</name>
</gene>
<evidence type="ECO:0000256" key="1">
    <source>
        <dbReference type="ARBA" id="ARBA00004430"/>
    </source>
</evidence>
<dbReference type="Proteomes" id="UP000619137">
    <property type="component" value="Unassembled WGS sequence"/>
</dbReference>
<evidence type="ECO:0000256" key="3">
    <source>
        <dbReference type="ARBA" id="ARBA00023212"/>
    </source>
</evidence>
<dbReference type="GO" id="GO:0005634">
    <property type="term" value="C:nucleus"/>
    <property type="evidence" value="ECO:0007669"/>
    <property type="project" value="TreeGrafter"/>
</dbReference>
<accession>A0A850ZSW3</accession>
<evidence type="ECO:0000313" key="8">
    <source>
        <dbReference type="Proteomes" id="UP000619137"/>
    </source>
</evidence>
<dbReference type="PANTHER" id="PTHR47299:SF1">
    <property type="entry name" value="PROTEIN FAM166A"/>
    <property type="match status" value="1"/>
</dbReference>
<reference evidence="7" key="1">
    <citation type="submission" date="2019-10" db="EMBL/GenBank/DDBJ databases">
        <title>Bird 10,000 Genomes (B10K) Project - Family phase.</title>
        <authorList>
            <person name="Zhang G."/>
        </authorList>
    </citation>
    <scope>NUCLEOTIDE SEQUENCE</scope>
    <source>
        <strain evidence="7">B10K-DU-002-49</strain>
        <tissue evidence="7">Muscle</tissue>
    </source>
</reference>
<keyword evidence="2" id="KW-0963">Cytoplasm</keyword>
<protein>
    <submittedName>
        <fullName evidence="7">F166A protein</fullName>
    </submittedName>
</protein>
<feature type="domain" description="Ciliary microtubule inner protein 2A-C-like" evidence="6">
    <location>
        <begin position="6"/>
        <end position="37"/>
    </location>
</feature>
<dbReference type="EMBL" id="WEKW01003763">
    <property type="protein sequence ID" value="NWI23653.1"/>
    <property type="molecule type" value="Genomic_DNA"/>
</dbReference>
<organism evidence="7 8">
    <name type="scientific">Sula dactylatra</name>
    <name type="common">Masked booby</name>
    <dbReference type="NCBI Taxonomy" id="56068"/>
    <lineage>
        <taxon>Eukaryota</taxon>
        <taxon>Metazoa</taxon>
        <taxon>Chordata</taxon>
        <taxon>Craniata</taxon>
        <taxon>Vertebrata</taxon>
        <taxon>Euteleostomi</taxon>
        <taxon>Archelosauria</taxon>
        <taxon>Archosauria</taxon>
        <taxon>Dinosauria</taxon>
        <taxon>Saurischia</taxon>
        <taxon>Theropoda</taxon>
        <taxon>Coelurosauria</taxon>
        <taxon>Aves</taxon>
        <taxon>Neognathae</taxon>
        <taxon>Neoaves</taxon>
        <taxon>Aequornithes</taxon>
        <taxon>Suliformes</taxon>
        <taxon>Sulidae</taxon>
        <taxon>Sula</taxon>
    </lineage>
</organism>
<dbReference type="PANTHER" id="PTHR47299">
    <property type="entry name" value="PROTEIN FAM166A"/>
    <property type="match status" value="1"/>
</dbReference>
<comment type="similarity">
    <text evidence="5">Belongs to the CIMIP2 family.</text>
</comment>
<dbReference type="AlphaFoldDB" id="A0A850ZSW3"/>
<dbReference type="InterPro" id="IPR052683">
    <property type="entry name" value="CIMIP2A"/>
</dbReference>
<name>A0A850ZSW3_SULDA</name>
<keyword evidence="8" id="KW-1185">Reference proteome</keyword>